<dbReference type="InterPro" id="IPR022284">
    <property type="entry name" value="GPAT/DHAPAT"/>
</dbReference>
<dbReference type="GO" id="GO:0008654">
    <property type="term" value="P:phospholipid biosynthetic process"/>
    <property type="evidence" value="ECO:0007669"/>
    <property type="project" value="TreeGrafter"/>
</dbReference>
<evidence type="ECO:0000313" key="9">
    <source>
        <dbReference type="EMBL" id="JAS07281.1"/>
    </source>
</evidence>
<dbReference type="SMART" id="SM00563">
    <property type="entry name" value="PlsC"/>
    <property type="match status" value="1"/>
</dbReference>
<dbReference type="PIRSF" id="PIRSF000437">
    <property type="entry name" value="GPAT_DHAPAT"/>
    <property type="match status" value="1"/>
</dbReference>
<evidence type="ECO:0000313" key="14">
    <source>
        <dbReference type="EMBL" id="JAS30357.1"/>
    </source>
</evidence>
<dbReference type="GO" id="GO:0006631">
    <property type="term" value="P:fatty acid metabolic process"/>
    <property type="evidence" value="ECO:0007669"/>
    <property type="project" value="TreeGrafter"/>
</dbReference>
<evidence type="ECO:0000256" key="5">
    <source>
        <dbReference type="ARBA" id="ARBA00023315"/>
    </source>
</evidence>
<organism evidence="8">
    <name type="scientific">Clastoptera arizonana</name>
    <name type="common">Arizona spittle bug</name>
    <dbReference type="NCBI Taxonomy" id="38151"/>
    <lineage>
        <taxon>Eukaryota</taxon>
        <taxon>Metazoa</taxon>
        <taxon>Ecdysozoa</taxon>
        <taxon>Arthropoda</taxon>
        <taxon>Hexapoda</taxon>
        <taxon>Insecta</taxon>
        <taxon>Pterygota</taxon>
        <taxon>Neoptera</taxon>
        <taxon>Paraneoptera</taxon>
        <taxon>Hemiptera</taxon>
        <taxon>Auchenorrhyncha</taxon>
        <taxon>Cercopoidea</taxon>
        <taxon>Clastopteridae</taxon>
        <taxon>Clastoptera</taxon>
    </lineage>
</organism>
<proteinExistence type="inferred from homology"/>
<dbReference type="GO" id="GO:0012505">
    <property type="term" value="C:endomembrane system"/>
    <property type="evidence" value="ECO:0007669"/>
    <property type="project" value="UniProtKB-SubCell"/>
</dbReference>
<evidence type="ECO:0000256" key="2">
    <source>
        <dbReference type="ARBA" id="ARBA00007937"/>
    </source>
</evidence>
<evidence type="ECO:0000256" key="6">
    <source>
        <dbReference type="PIRNR" id="PIRNR000437"/>
    </source>
</evidence>
<dbReference type="EMBL" id="GEDC01005297">
    <property type="protein sequence ID" value="JAS32001.1"/>
    <property type="molecule type" value="Transcribed_RNA"/>
</dbReference>
<dbReference type="PANTHER" id="PTHR12563:SF17">
    <property type="entry name" value="DIHYDROXYACETONE PHOSPHATE ACYLTRANSFERASE"/>
    <property type="match status" value="1"/>
</dbReference>
<evidence type="ECO:0000313" key="12">
    <source>
        <dbReference type="EMBL" id="JAS15625.1"/>
    </source>
</evidence>
<dbReference type="EMBL" id="GEDC01015123">
    <property type="protein sequence ID" value="JAS22175.1"/>
    <property type="molecule type" value="Transcribed_RNA"/>
</dbReference>
<evidence type="ECO:0000256" key="4">
    <source>
        <dbReference type="ARBA" id="ARBA00023136"/>
    </source>
</evidence>
<dbReference type="EMBL" id="GEDC01021673">
    <property type="protein sequence ID" value="JAS15625.1"/>
    <property type="molecule type" value="Transcribed_RNA"/>
</dbReference>
<dbReference type="GO" id="GO:0031966">
    <property type="term" value="C:mitochondrial membrane"/>
    <property type="evidence" value="ECO:0007669"/>
    <property type="project" value="TreeGrafter"/>
</dbReference>
<evidence type="ECO:0000313" key="8">
    <source>
        <dbReference type="EMBL" id="JAS06561.1"/>
    </source>
</evidence>
<evidence type="ECO:0000256" key="1">
    <source>
        <dbReference type="ARBA" id="ARBA00004184"/>
    </source>
</evidence>
<dbReference type="GO" id="GO:0008611">
    <property type="term" value="P:ether lipid biosynthetic process"/>
    <property type="evidence" value="ECO:0007669"/>
    <property type="project" value="TreeGrafter"/>
</dbReference>
<dbReference type="InterPro" id="IPR045520">
    <property type="entry name" value="GPAT/DHAPAT_C"/>
</dbReference>
<dbReference type="PANTHER" id="PTHR12563">
    <property type="entry name" value="GLYCEROL-3-PHOSPHATE ACYLTRANSFERASE"/>
    <property type="match status" value="1"/>
</dbReference>
<evidence type="ECO:0000313" key="15">
    <source>
        <dbReference type="EMBL" id="JAS32001.1"/>
    </source>
</evidence>
<dbReference type="EMBL" id="GEDC01025765">
    <property type="protein sequence ID" value="JAS11533.1"/>
    <property type="molecule type" value="Transcribed_RNA"/>
</dbReference>
<name>A0A1B6BZ69_9HEMI</name>
<dbReference type="EMBL" id="GEDC01006941">
    <property type="protein sequence ID" value="JAS30357.1"/>
    <property type="molecule type" value="Transcribed_RNA"/>
</dbReference>
<evidence type="ECO:0000313" key="11">
    <source>
        <dbReference type="EMBL" id="JAS14531.1"/>
    </source>
</evidence>
<dbReference type="GO" id="GO:0016287">
    <property type="term" value="F:glycerone-phosphate O-acyltransferase activity"/>
    <property type="evidence" value="ECO:0007669"/>
    <property type="project" value="TreeGrafter"/>
</dbReference>
<dbReference type="EMBL" id="GEDC01030737">
    <property type="protein sequence ID" value="JAS06561.1"/>
    <property type="molecule type" value="Transcribed_RNA"/>
</dbReference>
<dbReference type="CDD" id="cd07993">
    <property type="entry name" value="LPLAT_DHAPAT-like"/>
    <property type="match status" value="1"/>
</dbReference>
<evidence type="ECO:0000259" key="7">
    <source>
        <dbReference type="SMART" id="SM00563"/>
    </source>
</evidence>
<keyword evidence="4" id="KW-0472">Membrane</keyword>
<dbReference type="GO" id="GO:0004366">
    <property type="term" value="F:glycerol-3-phosphate O-acyltransferase activity"/>
    <property type="evidence" value="ECO:0007669"/>
    <property type="project" value="TreeGrafter"/>
</dbReference>
<dbReference type="EMBL" id="GEDC01030017">
    <property type="protein sequence ID" value="JAS07281.1"/>
    <property type="molecule type" value="Transcribed_RNA"/>
</dbReference>
<accession>A0A1B6BZ69</accession>
<sequence length="689" mass="78311">MVETICKRTIESFHDILKDRLNSSDFMYVTRQIEFHTAYNRHKPLTNPVKLKYEVLNSPIIQELIQNMSVEQNISKKKATYIVKSCLEEIGYLKKLPVVRWIALALIKIIKKSLSGLYVNENKLIQIRNKMGNNPVIFVPSHRSYADFILMALVMFNVDITIPCVAAGMDFHSMWMMGHLLRDCGAFFMRRSFSDDTVYRTIFSEYVKKLVTEGDSPIEFFIEGTRSRSSKTLPPKFGLLSMALDAFYSGEVPDITLVPVNISYERTLEESLFAYEMLGIAKPKESTSGLIKGLKMMDEKYGKIYFDFGDPISIKSFGSQLIGSPVDFTVRNSSREQEEIVHLGYNIIDRQQKLSVLTCFNVLALVLGNHINVSTSPLTLTQAIKDVAWLSTVLDVLGAFVDIKKDTLASLLDAIRVHRSLVKLTSQDEIQLVSVHSPLSKIDPARLKGHPLKAETMNLAIPLLMLQQYINHTLHFLVNPAIITVTMQHLGDTGQITTEELFTKYQFMRTLLSNEFAFFKEWDFKDFEVTLQNLESLNIIEYTGKNILTLGNHKKLQILLCNMLYPFISTYLCFGKLLLESDLGEFNERVVLKLAQAKVEEELTKGNLLNYTSLSLDIISAALFSLVSMQGVTRIRTNGSVIYKVNPHNLYAIVQQIEQLEVLPQVQTDLNELSSRHNIIQSSVPRAKL</sequence>
<protein>
    <recommendedName>
        <fullName evidence="7">Phospholipid/glycerol acyltransferase domain-containing protein</fullName>
    </recommendedName>
</protein>
<dbReference type="SUPFAM" id="SSF69593">
    <property type="entry name" value="Glycerol-3-phosphate (1)-acyltransferase"/>
    <property type="match status" value="1"/>
</dbReference>
<reference evidence="8" key="1">
    <citation type="submission" date="2015-12" db="EMBL/GenBank/DDBJ databases">
        <title>De novo transcriptome assembly of four potential Pierce s Disease insect vectors from Arizona vineyards.</title>
        <authorList>
            <person name="Tassone E.E."/>
        </authorList>
    </citation>
    <scope>NUCLEOTIDE SEQUENCE</scope>
</reference>
<dbReference type="EMBL" id="GEDC01022767">
    <property type="protein sequence ID" value="JAS14531.1"/>
    <property type="molecule type" value="Transcribed_RNA"/>
</dbReference>
<dbReference type="AlphaFoldDB" id="A0A1B6BZ69"/>
<gene>
    <name evidence="13" type="ORF">g.30263</name>
    <name evidence="11" type="ORF">g.30265</name>
    <name evidence="15" type="ORF">g.30270</name>
    <name evidence="10" type="ORF">g.30272</name>
    <name evidence="8" type="ORF">g.30274</name>
    <name evidence="12" type="ORF">g.30276</name>
    <name evidence="9" type="ORF">g.30278</name>
    <name evidence="14" type="ORF">g.30280</name>
</gene>
<keyword evidence="3 6" id="KW-0808">Transferase</keyword>
<comment type="similarity">
    <text evidence="2 6">Belongs to the GPAT/DAPAT family.</text>
</comment>
<evidence type="ECO:0000313" key="13">
    <source>
        <dbReference type="EMBL" id="JAS22175.1"/>
    </source>
</evidence>
<evidence type="ECO:0000313" key="10">
    <source>
        <dbReference type="EMBL" id="JAS11533.1"/>
    </source>
</evidence>
<dbReference type="Pfam" id="PF01553">
    <property type="entry name" value="Acyltransferase"/>
    <property type="match status" value="1"/>
</dbReference>
<dbReference type="Pfam" id="PF19277">
    <property type="entry name" value="GPAT_C"/>
    <property type="match status" value="1"/>
</dbReference>
<dbReference type="InterPro" id="IPR041728">
    <property type="entry name" value="GPAT/DHAPAT_LPLAT"/>
</dbReference>
<evidence type="ECO:0000256" key="3">
    <source>
        <dbReference type="ARBA" id="ARBA00022679"/>
    </source>
</evidence>
<dbReference type="GO" id="GO:0019432">
    <property type="term" value="P:triglyceride biosynthetic process"/>
    <property type="evidence" value="ECO:0007669"/>
    <property type="project" value="TreeGrafter"/>
</dbReference>
<dbReference type="GO" id="GO:0005778">
    <property type="term" value="C:peroxisomal membrane"/>
    <property type="evidence" value="ECO:0007669"/>
    <property type="project" value="TreeGrafter"/>
</dbReference>
<feature type="domain" description="Phospholipid/glycerol acyltransferase" evidence="7">
    <location>
        <begin position="136"/>
        <end position="265"/>
    </location>
</feature>
<dbReference type="InterPro" id="IPR002123">
    <property type="entry name" value="Plipid/glycerol_acylTrfase"/>
</dbReference>
<comment type="subcellular location">
    <subcellularLocation>
        <location evidence="1">Endomembrane system</location>
        <topology evidence="1">Peripheral membrane protein</topology>
    </subcellularLocation>
</comment>
<keyword evidence="5 6" id="KW-0012">Acyltransferase</keyword>